<keyword evidence="10" id="KW-0812">Transmembrane</keyword>
<evidence type="ECO:0000256" key="11">
    <source>
        <dbReference type="SAM" id="SignalP"/>
    </source>
</evidence>
<keyword evidence="7" id="KW-0325">Glycoprotein</keyword>
<evidence type="ECO:0000256" key="6">
    <source>
        <dbReference type="ARBA" id="ARBA00023157"/>
    </source>
</evidence>
<evidence type="ECO:0000256" key="7">
    <source>
        <dbReference type="ARBA" id="ARBA00023180"/>
    </source>
</evidence>
<dbReference type="Pfam" id="PF02298">
    <property type="entry name" value="Cu_bind_like"/>
    <property type="match status" value="1"/>
</dbReference>
<evidence type="ECO:0000256" key="3">
    <source>
        <dbReference type="ARBA" id="ARBA00022622"/>
    </source>
</evidence>
<dbReference type="STRING" id="43335.A0A4U5M9C8"/>
<dbReference type="GO" id="GO:0005886">
    <property type="term" value="C:plasma membrane"/>
    <property type="evidence" value="ECO:0007669"/>
    <property type="project" value="UniProtKB-SubCell"/>
</dbReference>
<sequence length="181" mass="19748">MKITKMASLSVFFCTCFVIATGLGNAEKVFKVGDEFGWQEPGQNSSAVYTQWASRNRFHVGDSLSFEYKNDSVIEVDKWGYYHCDGSKPTVAFNNGHGVFKLDRPGPFYYISGTPDHCMSGQRLLIEVMGLHHHSPLTATPPAGQQAPSPQPSSGVFVSVTLGSLSTLLMGTLIALLWSLP</sequence>
<evidence type="ECO:0000313" key="13">
    <source>
        <dbReference type="EMBL" id="TKR65591.1"/>
    </source>
</evidence>
<dbReference type="InterPro" id="IPR041846">
    <property type="entry name" value="ENL_dom"/>
</dbReference>
<dbReference type="SUPFAM" id="SSF49503">
    <property type="entry name" value="Cupredoxins"/>
    <property type="match status" value="1"/>
</dbReference>
<keyword evidence="8" id="KW-0449">Lipoprotein</keyword>
<evidence type="ECO:0000259" key="12">
    <source>
        <dbReference type="PROSITE" id="PS51485"/>
    </source>
</evidence>
<accession>A0A4U5M9C8</accession>
<keyword evidence="3" id="KW-0336">GPI-anchor</keyword>
<comment type="subcellular location">
    <subcellularLocation>
        <location evidence="1">Cell membrane</location>
        <topology evidence="1">Lipid-anchor</topology>
        <topology evidence="1">GPI-anchor</topology>
    </subcellularLocation>
</comment>
<proteinExistence type="inferred from homology"/>
<evidence type="ECO:0000256" key="4">
    <source>
        <dbReference type="ARBA" id="ARBA00022729"/>
    </source>
</evidence>
<dbReference type="AlphaFoldDB" id="A0A4U5M9C8"/>
<keyword evidence="6" id="KW-1015">Disulfide bond</keyword>
<evidence type="ECO:0000256" key="10">
    <source>
        <dbReference type="SAM" id="Phobius"/>
    </source>
</evidence>
<evidence type="ECO:0000256" key="5">
    <source>
        <dbReference type="ARBA" id="ARBA00023136"/>
    </source>
</evidence>
<protein>
    <submittedName>
        <fullName evidence="13">Plastocyanin-like domain-containing family protein</fullName>
    </submittedName>
</protein>
<keyword evidence="4 11" id="KW-0732">Signal</keyword>
<feature type="domain" description="Phytocyanin" evidence="12">
    <location>
        <begin position="28"/>
        <end position="130"/>
    </location>
</feature>
<organism evidence="13">
    <name type="scientific">Populus alba</name>
    <name type="common">White poplar</name>
    <dbReference type="NCBI Taxonomy" id="43335"/>
    <lineage>
        <taxon>Eukaryota</taxon>
        <taxon>Viridiplantae</taxon>
        <taxon>Streptophyta</taxon>
        <taxon>Embryophyta</taxon>
        <taxon>Tracheophyta</taxon>
        <taxon>Spermatophyta</taxon>
        <taxon>Magnoliopsida</taxon>
        <taxon>eudicotyledons</taxon>
        <taxon>Gunneridae</taxon>
        <taxon>Pentapetalae</taxon>
        <taxon>rosids</taxon>
        <taxon>fabids</taxon>
        <taxon>Malpighiales</taxon>
        <taxon>Salicaceae</taxon>
        <taxon>Saliceae</taxon>
        <taxon>Populus</taxon>
    </lineage>
</organism>
<dbReference type="InterPro" id="IPR003245">
    <property type="entry name" value="Phytocyanin_dom"/>
</dbReference>
<keyword evidence="10" id="KW-1133">Transmembrane helix</keyword>
<gene>
    <name evidence="13" type="ORF">D5086_0000319240</name>
</gene>
<dbReference type="Gene3D" id="2.60.40.420">
    <property type="entry name" value="Cupredoxins - blue copper proteins"/>
    <property type="match status" value="1"/>
</dbReference>
<name>A0A4U5M9C8_POPAL</name>
<dbReference type="GO" id="GO:0098552">
    <property type="term" value="C:side of membrane"/>
    <property type="evidence" value="ECO:0007669"/>
    <property type="project" value="UniProtKB-KW"/>
</dbReference>
<dbReference type="PANTHER" id="PTHR33021">
    <property type="entry name" value="BLUE COPPER PROTEIN"/>
    <property type="match status" value="1"/>
</dbReference>
<evidence type="ECO:0000256" key="2">
    <source>
        <dbReference type="ARBA" id="ARBA00022475"/>
    </source>
</evidence>
<comment type="similarity">
    <text evidence="9">Belongs to the early nodulin-like (ENODL) family.</text>
</comment>
<dbReference type="GO" id="GO:0009055">
    <property type="term" value="F:electron transfer activity"/>
    <property type="evidence" value="ECO:0007669"/>
    <property type="project" value="InterPro"/>
</dbReference>
<dbReference type="PROSITE" id="PS51485">
    <property type="entry name" value="PHYTOCYANIN"/>
    <property type="match status" value="1"/>
</dbReference>
<evidence type="ECO:0000256" key="8">
    <source>
        <dbReference type="ARBA" id="ARBA00023288"/>
    </source>
</evidence>
<feature type="chain" id="PRO_5021034560" evidence="11">
    <location>
        <begin position="27"/>
        <end position="181"/>
    </location>
</feature>
<dbReference type="EMBL" id="RCHU01001258">
    <property type="protein sequence ID" value="TKR65591.1"/>
    <property type="molecule type" value="Genomic_DNA"/>
</dbReference>
<feature type="signal peptide" evidence="11">
    <location>
        <begin position="1"/>
        <end position="26"/>
    </location>
</feature>
<dbReference type="CDD" id="cd11019">
    <property type="entry name" value="OsENODL1_like"/>
    <property type="match status" value="1"/>
</dbReference>
<evidence type="ECO:0000256" key="1">
    <source>
        <dbReference type="ARBA" id="ARBA00004609"/>
    </source>
</evidence>
<feature type="transmembrane region" description="Helical" evidence="10">
    <location>
        <begin position="156"/>
        <end position="180"/>
    </location>
</feature>
<dbReference type="FunFam" id="2.60.40.420:FF:000010">
    <property type="entry name" value="Early nodulin-like protein 1"/>
    <property type="match status" value="1"/>
</dbReference>
<dbReference type="InterPro" id="IPR039391">
    <property type="entry name" value="Phytocyanin-like"/>
</dbReference>
<keyword evidence="2" id="KW-1003">Cell membrane</keyword>
<keyword evidence="5 10" id="KW-0472">Membrane</keyword>
<dbReference type="PANTHER" id="PTHR33021:SF234">
    <property type="entry name" value="EARLY NODULIN-LIKE PROTEIN 7"/>
    <property type="match status" value="1"/>
</dbReference>
<reference evidence="13" key="1">
    <citation type="submission" date="2018-10" db="EMBL/GenBank/DDBJ databases">
        <title>Population genomic analysis revealed the cold adaptation of white poplar.</title>
        <authorList>
            <person name="Liu Y.-J."/>
        </authorList>
    </citation>
    <scope>NUCLEOTIDE SEQUENCE [LARGE SCALE GENOMIC DNA]</scope>
    <source>
        <strain evidence="13">PAL-ZL1</strain>
    </source>
</reference>
<dbReference type="InterPro" id="IPR008972">
    <property type="entry name" value="Cupredoxin"/>
</dbReference>
<comment type="caution">
    <text evidence="13">The sequence shown here is derived from an EMBL/GenBank/DDBJ whole genome shotgun (WGS) entry which is preliminary data.</text>
</comment>
<evidence type="ECO:0000256" key="9">
    <source>
        <dbReference type="ARBA" id="ARBA00035011"/>
    </source>
</evidence>